<dbReference type="PROSITE" id="PS50109">
    <property type="entry name" value="HIS_KIN"/>
    <property type="match status" value="1"/>
</dbReference>
<keyword evidence="15" id="KW-1185">Reference proteome</keyword>
<feature type="transmembrane region" description="Helical" evidence="11">
    <location>
        <begin position="152"/>
        <end position="175"/>
    </location>
</feature>
<evidence type="ECO:0000256" key="9">
    <source>
        <dbReference type="ARBA" id="ARBA00023012"/>
    </source>
</evidence>
<evidence type="ECO:0000256" key="6">
    <source>
        <dbReference type="ARBA" id="ARBA00022692"/>
    </source>
</evidence>
<dbReference type="RefSeq" id="WP_132104667.1">
    <property type="nucleotide sequence ID" value="NZ_SMLB01000028.1"/>
</dbReference>
<evidence type="ECO:0000256" key="5">
    <source>
        <dbReference type="ARBA" id="ARBA00022679"/>
    </source>
</evidence>
<dbReference type="SUPFAM" id="SSF158472">
    <property type="entry name" value="HAMP domain-like"/>
    <property type="match status" value="1"/>
</dbReference>
<dbReference type="Proteomes" id="UP000295217">
    <property type="component" value="Unassembled WGS sequence"/>
</dbReference>
<dbReference type="InterPro" id="IPR003661">
    <property type="entry name" value="HisK_dim/P_dom"/>
</dbReference>
<dbReference type="CDD" id="cd00082">
    <property type="entry name" value="HisKA"/>
    <property type="match status" value="1"/>
</dbReference>
<accession>A0A4R5A6E4</accession>
<protein>
    <recommendedName>
        <fullName evidence="3">histidine kinase</fullName>
        <ecNumber evidence="3">2.7.13.3</ecNumber>
    </recommendedName>
</protein>
<dbReference type="CDD" id="cd06225">
    <property type="entry name" value="HAMP"/>
    <property type="match status" value="1"/>
</dbReference>
<dbReference type="PROSITE" id="PS50885">
    <property type="entry name" value="HAMP"/>
    <property type="match status" value="1"/>
</dbReference>
<dbReference type="Gene3D" id="3.30.565.10">
    <property type="entry name" value="Histidine kinase-like ATPase, C-terminal domain"/>
    <property type="match status" value="1"/>
</dbReference>
<keyword evidence="10 11" id="KW-0472">Membrane</keyword>
<dbReference type="FunFam" id="1.10.287.130:FF:000001">
    <property type="entry name" value="Two-component sensor histidine kinase"/>
    <property type="match status" value="1"/>
</dbReference>
<dbReference type="InterPro" id="IPR003660">
    <property type="entry name" value="HAMP_dom"/>
</dbReference>
<dbReference type="InterPro" id="IPR036097">
    <property type="entry name" value="HisK_dim/P_sf"/>
</dbReference>
<dbReference type="Gene3D" id="6.10.340.10">
    <property type="match status" value="1"/>
</dbReference>
<sequence>MRLLPRSLRARLTLVGTLGAAAVVAACVVALYVALDSELRSTLDAGLEARSDDLVAAVRSGQEADVQLDPLAQLYDADGTLLAGSPSLRDGRLLGPGEVRDSVDGELVTRTLPVGPDGAATPVRLLVRQADPQRVLVVGAPAEAVETARERLFLVLFIAAPLLVVVLAAAGWLVARAALRPVDLLTREAAAISTLEAERRLPAVAGDDEIARLARTLDDMLGRLRVAFAREQGFVDDASHELRTPIAILQGELELAMSAADDPAEVRRSLQAALREAARLARLAEDLLLLARQRAGSLVITSEPVDLLEIARDHTRNLESVLDIRIAVEGDPVVVEADPRQLRQVLSNLAGNSAAAGAATVRVRIERRHDAVIVEVADDGPGFAPNVLRSAFDRFVRGDDARTRGSSGAGLGLSIVRAIVTAHGGTIDARNDGPLGGAVVTARLPALGPDRRS</sequence>
<dbReference type="InterPro" id="IPR050428">
    <property type="entry name" value="TCS_sensor_his_kinase"/>
</dbReference>
<evidence type="ECO:0000256" key="11">
    <source>
        <dbReference type="SAM" id="Phobius"/>
    </source>
</evidence>
<dbReference type="PRINTS" id="PR00344">
    <property type="entry name" value="BCTRLSENSOR"/>
</dbReference>
<dbReference type="InterPro" id="IPR003594">
    <property type="entry name" value="HATPase_dom"/>
</dbReference>
<dbReference type="InterPro" id="IPR005467">
    <property type="entry name" value="His_kinase_dom"/>
</dbReference>
<dbReference type="Pfam" id="PF02518">
    <property type="entry name" value="HATPase_c"/>
    <property type="match status" value="1"/>
</dbReference>
<keyword evidence="7" id="KW-0418">Kinase</keyword>
<dbReference type="AlphaFoldDB" id="A0A4R5A6E4"/>
<dbReference type="InterPro" id="IPR036890">
    <property type="entry name" value="HATPase_C_sf"/>
</dbReference>
<evidence type="ECO:0000256" key="2">
    <source>
        <dbReference type="ARBA" id="ARBA00004236"/>
    </source>
</evidence>
<dbReference type="GO" id="GO:0000155">
    <property type="term" value="F:phosphorelay sensor kinase activity"/>
    <property type="evidence" value="ECO:0007669"/>
    <property type="project" value="InterPro"/>
</dbReference>
<evidence type="ECO:0000256" key="8">
    <source>
        <dbReference type="ARBA" id="ARBA00022989"/>
    </source>
</evidence>
<evidence type="ECO:0000256" key="7">
    <source>
        <dbReference type="ARBA" id="ARBA00022777"/>
    </source>
</evidence>
<dbReference type="Pfam" id="PF00512">
    <property type="entry name" value="HisKA"/>
    <property type="match status" value="1"/>
</dbReference>
<keyword evidence="8 11" id="KW-1133">Transmembrane helix</keyword>
<evidence type="ECO:0000259" key="13">
    <source>
        <dbReference type="PROSITE" id="PS50885"/>
    </source>
</evidence>
<dbReference type="Pfam" id="PF00672">
    <property type="entry name" value="HAMP"/>
    <property type="match status" value="1"/>
</dbReference>
<comment type="subcellular location">
    <subcellularLocation>
        <location evidence="2">Cell membrane</location>
    </subcellularLocation>
</comment>
<keyword evidence="6 11" id="KW-0812">Transmembrane</keyword>
<feature type="domain" description="Histidine kinase" evidence="12">
    <location>
        <begin position="237"/>
        <end position="448"/>
    </location>
</feature>
<evidence type="ECO:0000313" key="15">
    <source>
        <dbReference type="Proteomes" id="UP000295217"/>
    </source>
</evidence>
<evidence type="ECO:0000256" key="3">
    <source>
        <dbReference type="ARBA" id="ARBA00012438"/>
    </source>
</evidence>
<reference evidence="14 15" key="1">
    <citation type="submission" date="2019-02" db="EMBL/GenBank/DDBJ databases">
        <title>Draft genome sequences of novel Actinobacteria.</title>
        <authorList>
            <person name="Sahin N."/>
            <person name="Ay H."/>
            <person name="Saygin H."/>
        </authorList>
    </citation>
    <scope>NUCLEOTIDE SEQUENCE [LARGE SCALE GENOMIC DNA]</scope>
    <source>
        <strain evidence="14 15">8K307</strain>
    </source>
</reference>
<dbReference type="SMART" id="SM00304">
    <property type="entry name" value="HAMP"/>
    <property type="match status" value="1"/>
</dbReference>
<dbReference type="CDD" id="cd00075">
    <property type="entry name" value="HATPase"/>
    <property type="match status" value="1"/>
</dbReference>
<comment type="caution">
    <text evidence="14">The sequence shown here is derived from an EMBL/GenBank/DDBJ whole genome shotgun (WGS) entry which is preliminary data.</text>
</comment>
<keyword evidence="9" id="KW-0902">Two-component regulatory system</keyword>
<dbReference type="SMART" id="SM00387">
    <property type="entry name" value="HATPase_c"/>
    <property type="match status" value="1"/>
</dbReference>
<dbReference type="OrthoDB" id="9786919at2"/>
<evidence type="ECO:0000256" key="10">
    <source>
        <dbReference type="ARBA" id="ARBA00023136"/>
    </source>
</evidence>
<dbReference type="PANTHER" id="PTHR45436">
    <property type="entry name" value="SENSOR HISTIDINE KINASE YKOH"/>
    <property type="match status" value="1"/>
</dbReference>
<organism evidence="14 15">
    <name type="scientific">Jiangella aurantiaca</name>
    <dbReference type="NCBI Taxonomy" id="2530373"/>
    <lineage>
        <taxon>Bacteria</taxon>
        <taxon>Bacillati</taxon>
        <taxon>Actinomycetota</taxon>
        <taxon>Actinomycetes</taxon>
        <taxon>Jiangellales</taxon>
        <taxon>Jiangellaceae</taxon>
        <taxon>Jiangella</taxon>
    </lineage>
</organism>
<comment type="catalytic activity">
    <reaction evidence="1">
        <text>ATP + protein L-histidine = ADP + protein N-phospho-L-histidine.</text>
        <dbReference type="EC" id="2.7.13.3"/>
    </reaction>
</comment>
<feature type="domain" description="HAMP" evidence="13">
    <location>
        <begin position="176"/>
        <end position="229"/>
    </location>
</feature>
<feature type="transmembrane region" description="Helical" evidence="11">
    <location>
        <begin position="12"/>
        <end position="35"/>
    </location>
</feature>
<dbReference type="EC" id="2.7.13.3" evidence="3"/>
<dbReference type="InterPro" id="IPR004358">
    <property type="entry name" value="Sig_transdc_His_kin-like_C"/>
</dbReference>
<dbReference type="PANTHER" id="PTHR45436:SF5">
    <property type="entry name" value="SENSOR HISTIDINE KINASE TRCS"/>
    <property type="match status" value="1"/>
</dbReference>
<dbReference type="SMART" id="SM00388">
    <property type="entry name" value="HisKA"/>
    <property type="match status" value="1"/>
</dbReference>
<dbReference type="PROSITE" id="PS51257">
    <property type="entry name" value="PROKAR_LIPOPROTEIN"/>
    <property type="match status" value="1"/>
</dbReference>
<evidence type="ECO:0000313" key="14">
    <source>
        <dbReference type="EMBL" id="TDD67501.1"/>
    </source>
</evidence>
<dbReference type="SUPFAM" id="SSF47384">
    <property type="entry name" value="Homodimeric domain of signal transducing histidine kinase"/>
    <property type="match status" value="1"/>
</dbReference>
<dbReference type="EMBL" id="SMLB01000028">
    <property type="protein sequence ID" value="TDD67501.1"/>
    <property type="molecule type" value="Genomic_DNA"/>
</dbReference>
<dbReference type="GO" id="GO:0005886">
    <property type="term" value="C:plasma membrane"/>
    <property type="evidence" value="ECO:0007669"/>
    <property type="project" value="UniProtKB-SubCell"/>
</dbReference>
<evidence type="ECO:0000256" key="1">
    <source>
        <dbReference type="ARBA" id="ARBA00000085"/>
    </source>
</evidence>
<keyword evidence="5" id="KW-0808">Transferase</keyword>
<evidence type="ECO:0000256" key="4">
    <source>
        <dbReference type="ARBA" id="ARBA00022553"/>
    </source>
</evidence>
<name>A0A4R5A6E4_9ACTN</name>
<dbReference type="Gene3D" id="1.10.287.130">
    <property type="match status" value="1"/>
</dbReference>
<evidence type="ECO:0000259" key="12">
    <source>
        <dbReference type="PROSITE" id="PS50109"/>
    </source>
</evidence>
<gene>
    <name evidence="14" type="ORF">E1262_18780</name>
</gene>
<keyword evidence="4" id="KW-0597">Phosphoprotein</keyword>
<dbReference type="SUPFAM" id="SSF55874">
    <property type="entry name" value="ATPase domain of HSP90 chaperone/DNA topoisomerase II/histidine kinase"/>
    <property type="match status" value="1"/>
</dbReference>
<proteinExistence type="predicted"/>